<keyword evidence="1" id="KW-1133">Transmembrane helix</keyword>
<evidence type="ECO:0000313" key="2">
    <source>
        <dbReference type="EMBL" id="NUU91622.1"/>
    </source>
</evidence>
<proteinExistence type="predicted"/>
<name>A0A6M2F282_9ROSI</name>
<reference evidence="2" key="1">
    <citation type="submission" date="2020-03" db="EMBL/GenBank/DDBJ databases">
        <authorList>
            <person name="Zhang R."/>
        </authorList>
    </citation>
    <scope>NUCLEOTIDE SEQUENCE</scope>
</reference>
<feature type="transmembrane region" description="Helical" evidence="1">
    <location>
        <begin position="28"/>
        <end position="46"/>
    </location>
</feature>
<sequence>MAQDMIGVEKKLCALPKEKMKERTTRKFYWAVFVLIACIILSQHYSTEKRNMSRHYIYFHSPWKVIYVDLWRYIDCFFSLTNNPSITAALGILAKQIVFFASALTSVCYDWISTMV</sequence>
<keyword evidence="1" id="KW-0812">Transmembrane</keyword>
<dbReference type="AlphaFoldDB" id="A0A6M2F282"/>
<accession>A0A6M2F282</accession>
<feature type="transmembrane region" description="Helical" evidence="1">
    <location>
        <begin position="88"/>
        <end position="112"/>
    </location>
</feature>
<evidence type="ECO:0000256" key="1">
    <source>
        <dbReference type="SAM" id="Phobius"/>
    </source>
</evidence>
<protein>
    <submittedName>
        <fullName evidence="2">Uncharacterized protein</fullName>
    </submittedName>
</protein>
<keyword evidence="1" id="KW-0472">Membrane</keyword>
<dbReference type="EMBL" id="GILB01011289">
    <property type="protein sequence ID" value="NUU91622.1"/>
    <property type="molecule type" value="Transcribed_RNA"/>
</dbReference>
<organism evidence="2">
    <name type="scientific">Populus davidiana</name>
    <dbReference type="NCBI Taxonomy" id="266767"/>
    <lineage>
        <taxon>Eukaryota</taxon>
        <taxon>Viridiplantae</taxon>
        <taxon>Streptophyta</taxon>
        <taxon>Embryophyta</taxon>
        <taxon>Tracheophyta</taxon>
        <taxon>Spermatophyta</taxon>
        <taxon>Magnoliopsida</taxon>
        <taxon>eudicotyledons</taxon>
        <taxon>Gunneridae</taxon>
        <taxon>Pentapetalae</taxon>
        <taxon>rosids</taxon>
        <taxon>fabids</taxon>
        <taxon>Malpighiales</taxon>
        <taxon>Salicaceae</taxon>
        <taxon>Saliceae</taxon>
        <taxon>Populus</taxon>
    </lineage>
</organism>